<dbReference type="SUPFAM" id="SSF49464">
    <property type="entry name" value="Carboxypeptidase regulatory domain-like"/>
    <property type="match status" value="1"/>
</dbReference>
<dbReference type="Gene3D" id="2.40.170.20">
    <property type="entry name" value="TonB-dependent receptor, beta-barrel domain"/>
    <property type="match status" value="1"/>
</dbReference>
<evidence type="ECO:0000256" key="12">
    <source>
        <dbReference type="PROSITE-ProRule" id="PRU01360"/>
    </source>
</evidence>
<dbReference type="Gene3D" id="2.170.130.10">
    <property type="entry name" value="TonB-dependent receptor, plug domain"/>
    <property type="match status" value="1"/>
</dbReference>
<keyword evidence="17" id="KW-1185">Reference proteome</keyword>
<dbReference type="Proteomes" id="UP000198964">
    <property type="component" value="Unassembled WGS sequence"/>
</dbReference>
<dbReference type="GO" id="GO:0009279">
    <property type="term" value="C:cell outer membrane"/>
    <property type="evidence" value="ECO:0007669"/>
    <property type="project" value="UniProtKB-SubCell"/>
</dbReference>
<dbReference type="Pfam" id="PF13715">
    <property type="entry name" value="CarbopepD_reg_2"/>
    <property type="match status" value="1"/>
</dbReference>
<keyword evidence="3 12" id="KW-1134">Transmembrane beta strand</keyword>
<evidence type="ECO:0000256" key="9">
    <source>
        <dbReference type="ARBA" id="ARBA00023077"/>
    </source>
</evidence>
<organism evidence="16 17">
    <name type="scientific">Sunxiuqinia elliptica</name>
    <dbReference type="NCBI Taxonomy" id="655355"/>
    <lineage>
        <taxon>Bacteria</taxon>
        <taxon>Pseudomonadati</taxon>
        <taxon>Bacteroidota</taxon>
        <taxon>Bacteroidia</taxon>
        <taxon>Marinilabiliales</taxon>
        <taxon>Prolixibacteraceae</taxon>
        <taxon>Sunxiuqinia</taxon>
    </lineage>
</organism>
<keyword evidence="10 12" id="KW-0472">Membrane</keyword>
<accession>A0A1I2JT12</accession>
<keyword evidence="7" id="KW-0408">Iron</keyword>
<dbReference type="Pfam" id="PF07715">
    <property type="entry name" value="Plug"/>
    <property type="match status" value="1"/>
</dbReference>
<evidence type="ECO:0000256" key="2">
    <source>
        <dbReference type="ARBA" id="ARBA00022448"/>
    </source>
</evidence>
<keyword evidence="6" id="KW-0732">Signal</keyword>
<evidence type="ECO:0000259" key="14">
    <source>
        <dbReference type="Pfam" id="PF00593"/>
    </source>
</evidence>
<dbReference type="InterPro" id="IPR039426">
    <property type="entry name" value="TonB-dep_rcpt-like"/>
</dbReference>
<sequence length="795" mass="89427">MLFMQCLFVYSFAQFSVSGVVTNESGEELVGANLVLSGTYKGTSTDVGGAYKFENVKAGNYTLRVSYMGYEAQRVNLNVTKNVVKNVVLVPLDILAEEVIVSATRAGAKTPVAVTDLSREDIEAQSAGQDIPYLLGLSPSVVTSSEAGTGIGYSALRIRGTDPTRINVTVNGIPLNDSESQGAFWVNMPDFASSVDNVQIQRGVGTSTNGAAAFGATINFQTETFNGEPYAEVQSLVGSFGTNKNSVKAGTGLIDGKFTVDARYSKLNSDGYVDYAFVDHESYFISVAYYTEKSIIKANIISGNQHTGISWWGNPNPEEDRRYNPAGEYTDEFGNKRYYKDQTDNYFQDHYQVFYSSQLNPFTNINLGLHYTDGEGYYEQYKEDESYADYGLENVVIGDQTLEQTDLIRRKWLDNDFYGATFSLNYNRNNLNASLGGAWNKYDGDHFGRIIWMRNAGNTEKGHEWYFNVGEKTDFNVFGKLNCQLTKQLNVYGDLQYRRINYEMRGQDDDLLALDQTHEYDFFNPKMGLFYELAQNQEAYFSFGIGHREPTRTIFKEAKGDPSSTPRSESLYDYELGYKYSSTKAAFGVNLYYMYYHDQLVPTGEKNNVGSSIMTNVDKSYRAGVEFVGGVKVLPNLNWDFNFTLSSNKIKDYIEYATYYDAEGVASEGSKYLGTTNIAYSPETMGSSILAYEPAKILKFSLITKYVGKQYFDNTSSEDRKIDAYFVNNLRGDLTLKESFFSKINLFVQVNNLLDEEYSNNGYGGNWYQEGVEKTWAYYYPQAGINFMTGLTLTF</sequence>
<dbReference type="PANTHER" id="PTHR32552:SF68">
    <property type="entry name" value="FERRICHROME OUTER MEMBRANE TRANSPORTER_PHAGE RECEPTOR"/>
    <property type="match status" value="1"/>
</dbReference>
<dbReference type="STRING" id="655355.SAMN05216283_10979"/>
<evidence type="ECO:0000259" key="15">
    <source>
        <dbReference type="Pfam" id="PF07715"/>
    </source>
</evidence>
<keyword evidence="11 12" id="KW-0998">Cell outer membrane</keyword>
<dbReference type="InterPro" id="IPR008969">
    <property type="entry name" value="CarboxyPept-like_regulatory"/>
</dbReference>
<evidence type="ECO:0000256" key="1">
    <source>
        <dbReference type="ARBA" id="ARBA00004571"/>
    </source>
</evidence>
<protein>
    <submittedName>
        <fullName evidence="16">Iron complex outermembrane recepter protein</fullName>
    </submittedName>
</protein>
<evidence type="ECO:0000256" key="4">
    <source>
        <dbReference type="ARBA" id="ARBA00022496"/>
    </source>
</evidence>
<evidence type="ECO:0000313" key="17">
    <source>
        <dbReference type="Proteomes" id="UP000198964"/>
    </source>
</evidence>
<keyword evidence="5 12" id="KW-0812">Transmembrane</keyword>
<keyword evidence="9 13" id="KW-0798">TonB box</keyword>
<evidence type="ECO:0000256" key="11">
    <source>
        <dbReference type="ARBA" id="ARBA00023237"/>
    </source>
</evidence>
<dbReference type="SUPFAM" id="SSF56935">
    <property type="entry name" value="Porins"/>
    <property type="match status" value="1"/>
</dbReference>
<keyword evidence="2 12" id="KW-0813">Transport</keyword>
<comment type="subcellular location">
    <subcellularLocation>
        <location evidence="1 12">Cell outer membrane</location>
        <topology evidence="1 12">Multi-pass membrane protein</topology>
    </subcellularLocation>
</comment>
<name>A0A1I2JT12_9BACT</name>
<dbReference type="EMBL" id="FONW01000009">
    <property type="protein sequence ID" value="SFF55946.1"/>
    <property type="molecule type" value="Genomic_DNA"/>
</dbReference>
<proteinExistence type="inferred from homology"/>
<dbReference type="Pfam" id="PF00593">
    <property type="entry name" value="TonB_dep_Rec_b-barrel"/>
    <property type="match status" value="1"/>
</dbReference>
<evidence type="ECO:0000256" key="7">
    <source>
        <dbReference type="ARBA" id="ARBA00023004"/>
    </source>
</evidence>
<evidence type="ECO:0000256" key="10">
    <source>
        <dbReference type="ARBA" id="ARBA00023136"/>
    </source>
</evidence>
<evidence type="ECO:0000313" key="16">
    <source>
        <dbReference type="EMBL" id="SFF55946.1"/>
    </source>
</evidence>
<dbReference type="InterPro" id="IPR000531">
    <property type="entry name" value="Beta-barrel_TonB"/>
</dbReference>
<dbReference type="PANTHER" id="PTHR32552">
    <property type="entry name" value="FERRICHROME IRON RECEPTOR-RELATED"/>
    <property type="match status" value="1"/>
</dbReference>
<evidence type="ECO:0000256" key="6">
    <source>
        <dbReference type="ARBA" id="ARBA00022729"/>
    </source>
</evidence>
<feature type="domain" description="TonB-dependent receptor plug" evidence="15">
    <location>
        <begin position="109"/>
        <end position="216"/>
    </location>
</feature>
<dbReference type="AlphaFoldDB" id="A0A1I2JT12"/>
<dbReference type="InterPro" id="IPR036942">
    <property type="entry name" value="Beta-barrel_TonB_sf"/>
</dbReference>
<evidence type="ECO:0000256" key="8">
    <source>
        <dbReference type="ARBA" id="ARBA00023065"/>
    </source>
</evidence>
<keyword evidence="8" id="KW-0406">Ion transport</keyword>
<reference evidence="16 17" key="1">
    <citation type="submission" date="2016-10" db="EMBL/GenBank/DDBJ databases">
        <authorList>
            <person name="de Groot N.N."/>
        </authorList>
    </citation>
    <scope>NUCLEOTIDE SEQUENCE [LARGE SCALE GENOMIC DNA]</scope>
    <source>
        <strain evidence="16 17">CGMCC 1.9156</strain>
    </source>
</reference>
<dbReference type="InterPro" id="IPR012910">
    <property type="entry name" value="Plug_dom"/>
</dbReference>
<dbReference type="GO" id="GO:0015344">
    <property type="term" value="F:siderophore uptake transmembrane transporter activity"/>
    <property type="evidence" value="ECO:0007669"/>
    <property type="project" value="TreeGrafter"/>
</dbReference>
<dbReference type="PROSITE" id="PS52016">
    <property type="entry name" value="TONB_DEPENDENT_REC_3"/>
    <property type="match status" value="1"/>
</dbReference>
<keyword evidence="4" id="KW-0410">Iron transport</keyword>
<feature type="domain" description="TonB-dependent receptor-like beta-barrel" evidence="14">
    <location>
        <begin position="313"/>
        <end position="753"/>
    </location>
</feature>
<gene>
    <name evidence="16" type="ORF">SAMN05216283_10979</name>
</gene>
<comment type="similarity">
    <text evidence="12 13">Belongs to the TonB-dependent receptor family.</text>
</comment>
<dbReference type="InterPro" id="IPR037066">
    <property type="entry name" value="Plug_dom_sf"/>
</dbReference>
<evidence type="ECO:0000256" key="13">
    <source>
        <dbReference type="RuleBase" id="RU003357"/>
    </source>
</evidence>
<dbReference type="Gene3D" id="2.60.40.1120">
    <property type="entry name" value="Carboxypeptidase-like, regulatory domain"/>
    <property type="match status" value="1"/>
</dbReference>
<evidence type="ECO:0000256" key="3">
    <source>
        <dbReference type="ARBA" id="ARBA00022452"/>
    </source>
</evidence>
<evidence type="ECO:0000256" key="5">
    <source>
        <dbReference type="ARBA" id="ARBA00022692"/>
    </source>
</evidence>